<sequence length="155" mass="17012">MNRFANGILLFSAIMSMASSAFAVGNYANNDVADGSVENPFEIATAEQLDELGSHSEDWSLCFYLSADIDLSDFNGLDGNPTFNRIGTGSGGNAFDGIFDGNGHTVSNLTLTFDGIDHVGLFRISGSECSDRKARRRRCQYNRGQQPKRRHTYRL</sequence>
<dbReference type="Gene3D" id="2.160.20.110">
    <property type="match status" value="1"/>
</dbReference>
<gene>
    <name evidence="1" type="ORF">LCGC14_1991670</name>
</gene>
<comment type="caution">
    <text evidence="1">The sequence shown here is derived from an EMBL/GenBank/DDBJ whole genome shotgun (WGS) entry which is preliminary data.</text>
</comment>
<name>A0A0F9HJB6_9ZZZZ</name>
<accession>A0A0F9HJB6</accession>
<dbReference type="EMBL" id="LAZR01022475">
    <property type="protein sequence ID" value="KKL81745.1"/>
    <property type="molecule type" value="Genomic_DNA"/>
</dbReference>
<organism evidence="1">
    <name type="scientific">marine sediment metagenome</name>
    <dbReference type="NCBI Taxonomy" id="412755"/>
    <lineage>
        <taxon>unclassified sequences</taxon>
        <taxon>metagenomes</taxon>
        <taxon>ecological metagenomes</taxon>
    </lineage>
</organism>
<dbReference type="AlphaFoldDB" id="A0A0F9HJB6"/>
<proteinExistence type="predicted"/>
<reference evidence="1" key="1">
    <citation type="journal article" date="2015" name="Nature">
        <title>Complex archaea that bridge the gap between prokaryotes and eukaryotes.</title>
        <authorList>
            <person name="Spang A."/>
            <person name="Saw J.H."/>
            <person name="Jorgensen S.L."/>
            <person name="Zaremba-Niedzwiedzka K."/>
            <person name="Martijn J."/>
            <person name="Lind A.E."/>
            <person name="van Eijk R."/>
            <person name="Schleper C."/>
            <person name="Guy L."/>
            <person name="Ettema T.J."/>
        </authorList>
    </citation>
    <scope>NUCLEOTIDE SEQUENCE</scope>
</reference>
<evidence type="ECO:0000313" key="1">
    <source>
        <dbReference type="EMBL" id="KKL81745.1"/>
    </source>
</evidence>
<protein>
    <submittedName>
        <fullName evidence="1">Uncharacterized protein</fullName>
    </submittedName>
</protein>